<sequence>MTQQATTKKLVAHVFGKKGCAKCTMLNRRLDALLAEEPWKDLVEKRYNDVETADGLVYFCLAQCVNPNRIPALLMAKVGQDGHEDFIERLEAGGVDPVCGASMLYQYVGIQTDYGTEGKGIITPEMIEHVLKEAATC</sequence>
<accession>A0AAE3VFF3</accession>
<dbReference type="Proteomes" id="UP001238163">
    <property type="component" value="Unassembled WGS sequence"/>
</dbReference>
<evidence type="ECO:0000313" key="2">
    <source>
        <dbReference type="Proteomes" id="UP001238163"/>
    </source>
</evidence>
<dbReference type="EMBL" id="JAUSVL010000001">
    <property type="protein sequence ID" value="MDQ0289283.1"/>
    <property type="molecule type" value="Genomic_DNA"/>
</dbReference>
<organism evidence="1 2">
    <name type="scientific">Oligosphaera ethanolica</name>
    <dbReference type="NCBI Taxonomy" id="760260"/>
    <lineage>
        <taxon>Bacteria</taxon>
        <taxon>Pseudomonadati</taxon>
        <taxon>Lentisphaerota</taxon>
        <taxon>Oligosphaeria</taxon>
        <taxon>Oligosphaerales</taxon>
        <taxon>Oligosphaeraceae</taxon>
        <taxon>Oligosphaera</taxon>
    </lineage>
</organism>
<protein>
    <submittedName>
        <fullName evidence="1">Uncharacterized protein</fullName>
    </submittedName>
</protein>
<comment type="caution">
    <text evidence="1">The sequence shown here is derived from an EMBL/GenBank/DDBJ whole genome shotgun (WGS) entry which is preliminary data.</text>
</comment>
<gene>
    <name evidence="1" type="ORF">J3R75_001390</name>
</gene>
<name>A0AAE3VFF3_9BACT</name>
<dbReference type="RefSeq" id="WP_307260689.1">
    <property type="nucleotide sequence ID" value="NZ_JAUSVL010000001.1"/>
</dbReference>
<dbReference type="AlphaFoldDB" id="A0AAE3VFF3"/>
<proteinExistence type="predicted"/>
<evidence type="ECO:0000313" key="1">
    <source>
        <dbReference type="EMBL" id="MDQ0289283.1"/>
    </source>
</evidence>
<keyword evidence="2" id="KW-1185">Reference proteome</keyword>
<reference evidence="1" key="1">
    <citation type="submission" date="2023-07" db="EMBL/GenBank/DDBJ databases">
        <title>Genomic Encyclopedia of Type Strains, Phase IV (KMG-IV): sequencing the most valuable type-strain genomes for metagenomic binning, comparative biology and taxonomic classification.</title>
        <authorList>
            <person name="Goeker M."/>
        </authorList>
    </citation>
    <scope>NUCLEOTIDE SEQUENCE</scope>
    <source>
        <strain evidence="1">DSM 24202</strain>
    </source>
</reference>